<evidence type="ECO:0000313" key="2">
    <source>
        <dbReference type="Proteomes" id="UP000197717"/>
    </source>
</evidence>
<dbReference type="Proteomes" id="UP000197717">
    <property type="component" value="Chromosome"/>
</dbReference>
<gene>
    <name evidence="1" type="ORF">CEW91_00725</name>
</gene>
<dbReference type="EMBL" id="CP022133">
    <property type="protein sequence ID" value="ASG64767.1"/>
    <property type="molecule type" value="Genomic_DNA"/>
</dbReference>
<accession>A0ABM6LQG9</accession>
<evidence type="ECO:0000313" key="1">
    <source>
        <dbReference type="EMBL" id="ASG64767.1"/>
    </source>
</evidence>
<name>A0ABM6LQG9_9GAMM</name>
<reference evidence="1 2" key="1">
    <citation type="submission" date="2017-06" db="EMBL/GenBank/DDBJ databases">
        <title>Complete genome sequence of Idiomarina piscisalsi strain 10PY1A isolated from soil of Soudi Arabia.</title>
        <authorList>
            <person name="Kim M.-C."/>
            <person name="Jung B.K."/>
            <person name="Budiyanto F."/>
            <person name="Nzila A."/>
            <person name="Shin J.-H."/>
        </authorList>
    </citation>
    <scope>NUCLEOTIDE SEQUENCE [LARGE SCALE GENOMIC DNA]</scope>
    <source>
        <strain evidence="1 2">10PY1A</strain>
    </source>
</reference>
<sequence>MSLLEQTPIAVCIQQENCKVLQLIRSQGRFKVQHFAHELTAHINKQRLKRFGLISALDYQAVHYQQLPRQSSTASVEESIFQQLPSSLDNESGFSYDYIQHNNGNIEAAVSSERALNNLMSELEPMKIPVKVVEPIYSSIIRTTNALLPYLWPNEARFTSRMKWIIAELRQKVSTLIYCEHGRFQRFEKVATADLLARISEMDEYWLFSFGDKVAQSALQTTCESHAYTQHIRLSAAVLFEDEPAPTAAALDNEIALVGLALRGFSQWHR</sequence>
<dbReference type="RefSeq" id="WP_088767225.1">
    <property type="nucleotide sequence ID" value="NZ_CP022133.1"/>
</dbReference>
<keyword evidence="2" id="KW-1185">Reference proteome</keyword>
<protein>
    <submittedName>
        <fullName evidence="1">Uncharacterized protein</fullName>
    </submittedName>
</protein>
<proteinExistence type="predicted"/>
<organism evidence="1 2">
    <name type="scientific">Idiomarina piscisalsi</name>
    <dbReference type="NCBI Taxonomy" id="1096243"/>
    <lineage>
        <taxon>Bacteria</taxon>
        <taxon>Pseudomonadati</taxon>
        <taxon>Pseudomonadota</taxon>
        <taxon>Gammaproteobacteria</taxon>
        <taxon>Alteromonadales</taxon>
        <taxon>Idiomarinaceae</taxon>
        <taxon>Idiomarina</taxon>
    </lineage>
</organism>